<dbReference type="PANTHER" id="PTHR36453:SF1">
    <property type="entry name" value="RIGHT HANDED BETA HELIX DOMAIN-CONTAINING PROTEIN"/>
    <property type="match status" value="1"/>
</dbReference>
<evidence type="ECO:0000313" key="3">
    <source>
        <dbReference type="EMBL" id="MDN0015556.1"/>
    </source>
</evidence>
<dbReference type="Proteomes" id="UP001168524">
    <property type="component" value="Unassembled WGS sequence"/>
</dbReference>
<proteinExistence type="predicted"/>
<feature type="chain" id="PRO_5046863393" evidence="1">
    <location>
        <begin position="24"/>
        <end position="630"/>
    </location>
</feature>
<dbReference type="InterPro" id="IPR011050">
    <property type="entry name" value="Pectin_lyase_fold/virulence"/>
</dbReference>
<feature type="domain" description="Right handed beta helix" evidence="2">
    <location>
        <begin position="417"/>
        <end position="551"/>
    </location>
</feature>
<feature type="domain" description="Right handed beta helix" evidence="2">
    <location>
        <begin position="314"/>
        <end position="407"/>
    </location>
</feature>
<comment type="caution">
    <text evidence="3">The sequence shown here is derived from an EMBL/GenBank/DDBJ whole genome shotgun (WGS) entry which is preliminary data.</text>
</comment>
<evidence type="ECO:0000256" key="1">
    <source>
        <dbReference type="SAM" id="SignalP"/>
    </source>
</evidence>
<dbReference type="SMART" id="SM00710">
    <property type="entry name" value="PbH1"/>
    <property type="match status" value="7"/>
</dbReference>
<dbReference type="InterPro" id="IPR006626">
    <property type="entry name" value="PbH1"/>
</dbReference>
<dbReference type="InterPro" id="IPR012334">
    <property type="entry name" value="Pectin_lyas_fold"/>
</dbReference>
<keyword evidence="4" id="KW-1185">Reference proteome</keyword>
<evidence type="ECO:0000313" key="4">
    <source>
        <dbReference type="Proteomes" id="UP001168524"/>
    </source>
</evidence>
<dbReference type="RefSeq" id="WP_267981824.1">
    <property type="nucleotide sequence ID" value="NZ_JAPQKF010000009.1"/>
</dbReference>
<dbReference type="EMBL" id="JAUDZE010000009">
    <property type="protein sequence ID" value="MDN0015556.1"/>
    <property type="molecule type" value="Genomic_DNA"/>
</dbReference>
<dbReference type="PANTHER" id="PTHR36453">
    <property type="entry name" value="SECRETED PROTEIN-RELATED"/>
    <property type="match status" value="1"/>
</dbReference>
<protein>
    <submittedName>
        <fullName evidence="3">Right-handed parallel beta-helix repeat-containing protein</fullName>
    </submittedName>
</protein>
<name>A0ABT7WSA0_9GAMM</name>
<evidence type="ECO:0000259" key="2">
    <source>
        <dbReference type="Pfam" id="PF13229"/>
    </source>
</evidence>
<sequence>MKIIFSKIAVIVLALLFSSSGFSESSGSNLVYFQFSNNKVDVNSNLPSCTVDILVSCKATIEHGFEIINSDFFKKNIKQNKIKEITILFNPTEYRLTKTYFINWNNGVRLILQGKKYGNNSTVFTGSELLNFSSPSFDSPELKTIPVNIRHNIRMANISSVLSIKESGFSKPILPIQGELFWQSKPQKLAQWPNYGFSTIDSFYTQNKNIFKLKNFDFKEIEAANLQAQGYWFWDWANQSYQINYLGNGEFSIKNGNIQYGTKDGQRVLLKNSISFLDSPGEWYVDISDKKLYFWLPDDRVNQAEWSIVDTLLKIKSSSNIQVKDIIFNRTRGDAIVVNNSSSIVFDNIDIQYTGNRGIVINGGKNSGVIYSHIEYTGEGGILINGGNRNNLEPANNFVKNTVFNNYDRLVPTYRPAISLNGVGQIAKGNTITQGAHAAIIFTGNDHIISGNKISKVALETSDVGAIYTGRDYTARGTIIENNTIENIQPFRKDGSVIGVYLDDQASGITIKNNKFINVQKGVLLGGGRDNKIIYNIFNNNNIAISYDARGVTWQKDKTLDENWQLKKGLKIVPYNSAIWKSKYPNLSNILNDNYGQPKYNKIIGNTFIKSKPLVFSGITREKSGAQIDN</sequence>
<organism evidence="3 4">
    <name type="scientific">Acinetobacter thutiue</name>
    <dbReference type="NCBI Taxonomy" id="2998078"/>
    <lineage>
        <taxon>Bacteria</taxon>
        <taxon>Pseudomonadati</taxon>
        <taxon>Pseudomonadota</taxon>
        <taxon>Gammaproteobacteria</taxon>
        <taxon>Moraxellales</taxon>
        <taxon>Moraxellaceae</taxon>
        <taxon>Acinetobacter</taxon>
    </lineage>
</organism>
<dbReference type="InterPro" id="IPR039448">
    <property type="entry name" value="Beta_helix"/>
</dbReference>
<accession>A0ABT7WSA0</accession>
<keyword evidence="1" id="KW-0732">Signal</keyword>
<feature type="signal peptide" evidence="1">
    <location>
        <begin position="1"/>
        <end position="23"/>
    </location>
</feature>
<dbReference type="Gene3D" id="2.160.20.10">
    <property type="entry name" value="Single-stranded right-handed beta-helix, Pectin lyase-like"/>
    <property type="match status" value="1"/>
</dbReference>
<reference evidence="3" key="1">
    <citation type="submission" date="2023-06" db="EMBL/GenBank/DDBJ databases">
        <title>Two novel species of Acinetobacter isolated from motorbike repairing workshop in Vietnam.</title>
        <authorList>
            <person name="Le N.T.T."/>
        </authorList>
    </citation>
    <scope>NUCLEOTIDE SEQUENCE</scope>
    <source>
        <strain evidence="3">VNH17</strain>
    </source>
</reference>
<dbReference type="Pfam" id="PF13229">
    <property type="entry name" value="Beta_helix"/>
    <property type="match status" value="2"/>
</dbReference>
<dbReference type="SUPFAM" id="SSF51126">
    <property type="entry name" value="Pectin lyase-like"/>
    <property type="match status" value="1"/>
</dbReference>
<gene>
    <name evidence="3" type="ORF">QTA56_15140</name>
</gene>